<accession>X1Q0D2</accession>
<dbReference type="AlphaFoldDB" id="X1Q0D2"/>
<sequence length="50" mass="5501">MTNYNPGGRDLLHRWEGNPILTLEDIPFPCNSVFNGTPVKLGGEYLLPGS</sequence>
<gene>
    <name evidence="1" type="ORF">S06H3_59285</name>
</gene>
<proteinExistence type="predicted"/>
<reference evidence="1" key="1">
    <citation type="journal article" date="2014" name="Front. Microbiol.">
        <title>High frequency of phylogenetically diverse reductive dehalogenase-homologous genes in deep subseafloor sedimentary metagenomes.</title>
        <authorList>
            <person name="Kawai M."/>
            <person name="Futagami T."/>
            <person name="Toyoda A."/>
            <person name="Takaki Y."/>
            <person name="Nishi S."/>
            <person name="Hori S."/>
            <person name="Arai W."/>
            <person name="Tsubouchi T."/>
            <person name="Morono Y."/>
            <person name="Uchiyama I."/>
            <person name="Ito T."/>
            <person name="Fujiyama A."/>
            <person name="Inagaki F."/>
            <person name="Takami H."/>
        </authorList>
    </citation>
    <scope>NUCLEOTIDE SEQUENCE</scope>
    <source>
        <strain evidence="1">Expedition CK06-06</strain>
    </source>
</reference>
<organism evidence="1">
    <name type="scientific">marine sediment metagenome</name>
    <dbReference type="NCBI Taxonomy" id="412755"/>
    <lineage>
        <taxon>unclassified sequences</taxon>
        <taxon>metagenomes</taxon>
        <taxon>ecological metagenomes</taxon>
    </lineage>
</organism>
<protein>
    <submittedName>
        <fullName evidence="1">Uncharacterized protein</fullName>
    </submittedName>
</protein>
<comment type="caution">
    <text evidence="1">The sequence shown here is derived from an EMBL/GenBank/DDBJ whole genome shotgun (WGS) entry which is preliminary data.</text>
</comment>
<dbReference type="EMBL" id="BARV01038495">
    <property type="protein sequence ID" value="GAI48216.1"/>
    <property type="molecule type" value="Genomic_DNA"/>
</dbReference>
<name>X1Q0D2_9ZZZZ</name>
<feature type="non-terminal residue" evidence="1">
    <location>
        <position position="50"/>
    </location>
</feature>
<evidence type="ECO:0000313" key="1">
    <source>
        <dbReference type="EMBL" id="GAI48216.1"/>
    </source>
</evidence>